<evidence type="ECO:0000313" key="2">
    <source>
        <dbReference type="Proteomes" id="UP000054279"/>
    </source>
</evidence>
<evidence type="ECO:0000313" key="1">
    <source>
        <dbReference type="EMBL" id="KIJ35166.1"/>
    </source>
</evidence>
<protein>
    <submittedName>
        <fullName evidence="1">Uncharacterized protein</fullName>
    </submittedName>
</protein>
<accession>A0A0C9VCS1</accession>
<keyword evidence="2" id="KW-1185">Reference proteome</keyword>
<dbReference type="Proteomes" id="UP000054279">
    <property type="component" value="Unassembled WGS sequence"/>
</dbReference>
<organism evidence="1 2">
    <name type="scientific">Sphaerobolus stellatus (strain SS14)</name>
    <dbReference type="NCBI Taxonomy" id="990650"/>
    <lineage>
        <taxon>Eukaryota</taxon>
        <taxon>Fungi</taxon>
        <taxon>Dikarya</taxon>
        <taxon>Basidiomycota</taxon>
        <taxon>Agaricomycotina</taxon>
        <taxon>Agaricomycetes</taxon>
        <taxon>Phallomycetidae</taxon>
        <taxon>Geastrales</taxon>
        <taxon>Sphaerobolaceae</taxon>
        <taxon>Sphaerobolus</taxon>
    </lineage>
</organism>
<sequence>MGLVSHCKYVTEEPLNDAADNPILTNESNTALAYHASGLAWLRPLHSLVLANYQSRRRSSRLQQRDPDLILLRNYLSPCLLNSIILGNPVCIFEITLIAKASMVAGYGGGQSTFLNPPAGSGCALGVATQKYLPIGNATLGGSWVLLRSPSRRVDSSLPSLGVSMDIASEVSLQQPYKGYSDGGASNKSRRMRWFELYFAKLIIHGTMQTPQYSNQVHNAENMSRFVSKSSLAPTRIKLFQHASISPLILPPVLL</sequence>
<dbReference type="EMBL" id="KN837191">
    <property type="protein sequence ID" value="KIJ35166.1"/>
    <property type="molecule type" value="Genomic_DNA"/>
</dbReference>
<dbReference type="AlphaFoldDB" id="A0A0C9VCS1"/>
<proteinExistence type="predicted"/>
<gene>
    <name evidence="1" type="ORF">M422DRAFT_51586</name>
</gene>
<name>A0A0C9VCS1_SPHS4</name>
<reference evidence="1 2" key="1">
    <citation type="submission" date="2014-06" db="EMBL/GenBank/DDBJ databases">
        <title>Evolutionary Origins and Diversification of the Mycorrhizal Mutualists.</title>
        <authorList>
            <consortium name="DOE Joint Genome Institute"/>
            <consortium name="Mycorrhizal Genomics Consortium"/>
            <person name="Kohler A."/>
            <person name="Kuo A."/>
            <person name="Nagy L.G."/>
            <person name="Floudas D."/>
            <person name="Copeland A."/>
            <person name="Barry K.W."/>
            <person name="Cichocki N."/>
            <person name="Veneault-Fourrey C."/>
            <person name="LaButti K."/>
            <person name="Lindquist E.A."/>
            <person name="Lipzen A."/>
            <person name="Lundell T."/>
            <person name="Morin E."/>
            <person name="Murat C."/>
            <person name="Riley R."/>
            <person name="Ohm R."/>
            <person name="Sun H."/>
            <person name="Tunlid A."/>
            <person name="Henrissat B."/>
            <person name="Grigoriev I.V."/>
            <person name="Hibbett D.S."/>
            <person name="Martin F."/>
        </authorList>
    </citation>
    <scope>NUCLEOTIDE SEQUENCE [LARGE SCALE GENOMIC DNA]</scope>
    <source>
        <strain evidence="1 2">SS14</strain>
    </source>
</reference>
<dbReference type="HOGENOM" id="CLU_1090585_0_0_1"/>